<proteinExistence type="predicted"/>
<name>A0A221V438_9FLAO</name>
<dbReference type="AlphaFoldDB" id="A0A221V438"/>
<evidence type="ECO:0000313" key="2">
    <source>
        <dbReference type="Proteomes" id="UP000204551"/>
    </source>
</evidence>
<protein>
    <submittedName>
        <fullName evidence="1">Uncharacterized protein</fullName>
    </submittedName>
</protein>
<dbReference type="KEGG" id="aalg:AREALGSMS7_05002"/>
<geneLocation type="plasmid" evidence="2">
    <name>psms7</name>
</geneLocation>
<keyword evidence="1" id="KW-0614">Plasmid</keyword>
<sequence>MNTLVTKMEKKKADLFMECLQAYRENKFFETDIEAVFLLYDSSGGECQIELTSSKDIVGEVFTIGEHMDIRFEKLD</sequence>
<evidence type="ECO:0000313" key="1">
    <source>
        <dbReference type="EMBL" id="ASO08377.1"/>
    </source>
</evidence>
<reference evidence="1 2" key="1">
    <citation type="submission" date="2017-07" db="EMBL/GenBank/DDBJ databases">
        <title>Genome Sequence of Arenibacter algicola Strain SMS7 Isolated from a culture of the Diatom Skeletonema marinoi.</title>
        <authorList>
            <person name="Topel M."/>
            <person name="Pinder M.I.M."/>
            <person name="Johansson O.N."/>
            <person name="Kourtchenko O."/>
            <person name="Godhe A."/>
            <person name="Clarke A.K."/>
        </authorList>
    </citation>
    <scope>NUCLEOTIDE SEQUENCE [LARGE SCALE GENOMIC DNA]</scope>
    <source>
        <strain evidence="1 2">SMS7</strain>
        <plasmid evidence="2">Plasmid psms7</plasmid>
    </source>
</reference>
<organism evidence="1 2">
    <name type="scientific">Arenibacter algicola</name>
    <dbReference type="NCBI Taxonomy" id="616991"/>
    <lineage>
        <taxon>Bacteria</taxon>
        <taxon>Pseudomonadati</taxon>
        <taxon>Bacteroidota</taxon>
        <taxon>Flavobacteriia</taxon>
        <taxon>Flavobacteriales</taxon>
        <taxon>Flavobacteriaceae</taxon>
        <taxon>Arenibacter</taxon>
    </lineage>
</organism>
<dbReference type="Proteomes" id="UP000204551">
    <property type="component" value="Plasmid pSMS7"/>
</dbReference>
<dbReference type="EMBL" id="CP022516">
    <property type="protein sequence ID" value="ASO08377.1"/>
    <property type="molecule type" value="Genomic_DNA"/>
</dbReference>
<dbReference type="RefSeq" id="WP_093980740.1">
    <property type="nucleotide sequence ID" value="NZ_CP022516.1"/>
</dbReference>
<gene>
    <name evidence="1" type="ORF">AREALGSMS7_05002</name>
</gene>
<accession>A0A221V438</accession>